<feature type="transmembrane region" description="Helical" evidence="8">
    <location>
        <begin position="6"/>
        <end position="23"/>
    </location>
</feature>
<accession>A0A0G2FE03</accession>
<dbReference type="InterPro" id="IPR036396">
    <property type="entry name" value="Cyt_P450_sf"/>
</dbReference>
<sequence length="501" mass="55889">MAVTSSVIIPLLAAAITYVLYTFNRWLATTRRPPNYPPGPSPKLGLGNVTEIPRDYPFLKYGEWAKQYGPIMGLKIGPINAVVLNEAPLIHDLLIKRGQYCVTMSWENSRKMRTGTKQYMVGSGLKDLLPLHQAAAARLIYDLYQAKGTKWEETVYKWAVKTPVAMLSGAKTDELGQDWVEEYEASQHLYESILDPATAPPVDLFPVLRWVPAMFAEWKRKAPVARKALDKVYAAMFNHAKNRRHGSFPSLINKLLAHSADPETAPEDRLTDDAAAHSSAVTFQIILFALLSHPEALRRAQAEVDSVLGTGDTLPDKIDPETLPYLSACVVEALRWRPVSTLSLPRETSADQDVLGYRVPRGTMVLQNIWHMHMDADYYEEPERYRPERYVDNPLGARPGAPHQPGRKNVYTFGAGRRECPGAAFFYQGMGLAFAQLLWAFELAPAGPLGDHNDIKATFDHSLVLHPKPFGVKFVPRKANTDNILLTVKAKADAAFETMLG</sequence>
<dbReference type="GO" id="GO:0004497">
    <property type="term" value="F:monooxygenase activity"/>
    <property type="evidence" value="ECO:0007669"/>
    <property type="project" value="UniProtKB-KW"/>
</dbReference>
<comment type="caution">
    <text evidence="9">The sequence shown here is derived from an EMBL/GenBank/DDBJ whole genome shotgun (WGS) entry which is preliminary data.</text>
</comment>
<keyword evidence="10" id="KW-1185">Reference proteome</keyword>
<dbReference type="SUPFAM" id="SSF48264">
    <property type="entry name" value="Cytochrome P450"/>
    <property type="match status" value="1"/>
</dbReference>
<keyword evidence="6 7" id="KW-0349">Heme</keyword>
<dbReference type="OrthoDB" id="1470350at2759"/>
<dbReference type="InterPro" id="IPR002401">
    <property type="entry name" value="Cyt_P450_E_grp-I"/>
</dbReference>
<keyword evidence="8" id="KW-0812">Transmembrane</keyword>
<proteinExistence type="inferred from homology"/>
<evidence type="ECO:0000256" key="6">
    <source>
        <dbReference type="PIRSR" id="PIRSR602401-1"/>
    </source>
</evidence>
<keyword evidence="8" id="KW-1133">Transmembrane helix</keyword>
<dbReference type="AlphaFoldDB" id="A0A0G2FE03"/>
<evidence type="ECO:0000313" key="10">
    <source>
        <dbReference type="Proteomes" id="UP000034680"/>
    </source>
</evidence>
<evidence type="ECO:0000256" key="4">
    <source>
        <dbReference type="ARBA" id="ARBA00023004"/>
    </source>
</evidence>
<dbReference type="EMBL" id="LCUC01000324">
    <property type="protein sequence ID" value="KKY32369.1"/>
    <property type="molecule type" value="Genomic_DNA"/>
</dbReference>
<evidence type="ECO:0000256" key="1">
    <source>
        <dbReference type="ARBA" id="ARBA00010617"/>
    </source>
</evidence>
<dbReference type="STRING" id="1214573.A0A0G2FE03"/>
<dbReference type="InterPro" id="IPR017972">
    <property type="entry name" value="Cyt_P450_CS"/>
</dbReference>
<dbReference type="PROSITE" id="PS00086">
    <property type="entry name" value="CYTOCHROME_P450"/>
    <property type="match status" value="1"/>
</dbReference>
<keyword evidence="3 7" id="KW-0560">Oxidoreductase</keyword>
<dbReference type="PRINTS" id="PR00463">
    <property type="entry name" value="EP450I"/>
</dbReference>
<comment type="similarity">
    <text evidence="1 7">Belongs to the cytochrome P450 family.</text>
</comment>
<dbReference type="Gene3D" id="1.10.630.10">
    <property type="entry name" value="Cytochrome P450"/>
    <property type="match status" value="1"/>
</dbReference>
<evidence type="ECO:0000313" key="9">
    <source>
        <dbReference type="EMBL" id="KKY32369.1"/>
    </source>
</evidence>
<dbReference type="PANTHER" id="PTHR46300">
    <property type="entry name" value="P450, PUTATIVE (EUROFUNG)-RELATED-RELATED"/>
    <property type="match status" value="1"/>
</dbReference>
<protein>
    <submittedName>
        <fullName evidence="9">Putative cytochrome p450</fullName>
    </submittedName>
</protein>
<reference evidence="9 10" key="1">
    <citation type="submission" date="2015-05" db="EMBL/GenBank/DDBJ databases">
        <title>Distinctive expansion of gene families associated with plant cell wall degradation and secondary metabolism in the genomes of grapevine trunk pathogens.</title>
        <authorList>
            <person name="Lawrence D.P."/>
            <person name="Travadon R."/>
            <person name="Rolshausen P.E."/>
            <person name="Baumgartner K."/>
        </authorList>
    </citation>
    <scope>NUCLEOTIDE SEQUENCE [LARGE SCALE GENOMIC DNA]</scope>
    <source>
        <strain evidence="9">DA912</strain>
    </source>
</reference>
<dbReference type="Proteomes" id="UP000034680">
    <property type="component" value="Unassembled WGS sequence"/>
</dbReference>
<dbReference type="GO" id="GO:0005506">
    <property type="term" value="F:iron ion binding"/>
    <property type="evidence" value="ECO:0007669"/>
    <property type="project" value="InterPro"/>
</dbReference>
<feature type="binding site" description="axial binding residue" evidence="6">
    <location>
        <position position="420"/>
    </location>
    <ligand>
        <name>heme</name>
        <dbReference type="ChEBI" id="CHEBI:30413"/>
    </ligand>
    <ligandPart>
        <name>Fe</name>
        <dbReference type="ChEBI" id="CHEBI:18248"/>
    </ligandPart>
</feature>
<dbReference type="PANTHER" id="PTHR46300:SF2">
    <property type="entry name" value="CYTOCHROME P450 MONOOXYGENASE ALNH-RELATED"/>
    <property type="match status" value="1"/>
</dbReference>
<organism evidence="9 10">
    <name type="scientific">Diaporthe ampelina</name>
    <dbReference type="NCBI Taxonomy" id="1214573"/>
    <lineage>
        <taxon>Eukaryota</taxon>
        <taxon>Fungi</taxon>
        <taxon>Dikarya</taxon>
        <taxon>Ascomycota</taxon>
        <taxon>Pezizomycotina</taxon>
        <taxon>Sordariomycetes</taxon>
        <taxon>Sordariomycetidae</taxon>
        <taxon>Diaporthales</taxon>
        <taxon>Diaporthaceae</taxon>
        <taxon>Diaporthe</taxon>
    </lineage>
</organism>
<dbReference type="GO" id="GO:0016705">
    <property type="term" value="F:oxidoreductase activity, acting on paired donors, with incorporation or reduction of molecular oxygen"/>
    <property type="evidence" value="ECO:0007669"/>
    <property type="project" value="InterPro"/>
</dbReference>
<keyword evidence="8" id="KW-0472">Membrane</keyword>
<dbReference type="GO" id="GO:0020037">
    <property type="term" value="F:heme binding"/>
    <property type="evidence" value="ECO:0007669"/>
    <property type="project" value="InterPro"/>
</dbReference>
<dbReference type="Pfam" id="PF00067">
    <property type="entry name" value="p450"/>
    <property type="match status" value="1"/>
</dbReference>
<gene>
    <name evidence="9" type="ORF">UCDDA912_g07688</name>
</gene>
<evidence type="ECO:0000256" key="8">
    <source>
        <dbReference type="SAM" id="Phobius"/>
    </source>
</evidence>
<keyword evidence="5 7" id="KW-0503">Monooxygenase</keyword>
<name>A0A0G2FE03_9PEZI</name>
<evidence type="ECO:0000256" key="3">
    <source>
        <dbReference type="ARBA" id="ARBA00023002"/>
    </source>
</evidence>
<comment type="cofactor">
    <cofactor evidence="6">
        <name>heme</name>
        <dbReference type="ChEBI" id="CHEBI:30413"/>
    </cofactor>
</comment>
<evidence type="ECO:0000256" key="5">
    <source>
        <dbReference type="ARBA" id="ARBA00023033"/>
    </source>
</evidence>
<reference evidence="9 10" key="2">
    <citation type="submission" date="2015-05" db="EMBL/GenBank/DDBJ databases">
        <authorList>
            <person name="Morales-Cruz A."/>
            <person name="Amrine K.C."/>
            <person name="Cantu D."/>
        </authorList>
    </citation>
    <scope>NUCLEOTIDE SEQUENCE [LARGE SCALE GENOMIC DNA]</scope>
    <source>
        <strain evidence="9">DA912</strain>
    </source>
</reference>
<dbReference type="InterPro" id="IPR050364">
    <property type="entry name" value="Cytochrome_P450_fung"/>
</dbReference>
<evidence type="ECO:0000256" key="7">
    <source>
        <dbReference type="RuleBase" id="RU000461"/>
    </source>
</evidence>
<keyword evidence="4 6" id="KW-0408">Iron</keyword>
<keyword evidence="2 6" id="KW-0479">Metal-binding</keyword>
<evidence type="ECO:0000256" key="2">
    <source>
        <dbReference type="ARBA" id="ARBA00022723"/>
    </source>
</evidence>
<dbReference type="InterPro" id="IPR001128">
    <property type="entry name" value="Cyt_P450"/>
</dbReference>